<reference evidence="2" key="1">
    <citation type="journal article" date="2022" name="Mol. Ecol. Resour.">
        <title>The genomes of chicory, endive, great burdock and yacon provide insights into Asteraceae palaeo-polyploidization history and plant inulin production.</title>
        <authorList>
            <person name="Fan W."/>
            <person name="Wang S."/>
            <person name="Wang H."/>
            <person name="Wang A."/>
            <person name="Jiang F."/>
            <person name="Liu H."/>
            <person name="Zhao H."/>
            <person name="Xu D."/>
            <person name="Zhang Y."/>
        </authorList>
    </citation>
    <scope>NUCLEOTIDE SEQUENCE [LARGE SCALE GENOMIC DNA]</scope>
    <source>
        <strain evidence="2">cv. Yunnan</strain>
    </source>
</reference>
<proteinExistence type="predicted"/>
<name>A0ACB9HXT4_9ASTR</name>
<reference evidence="1 2" key="2">
    <citation type="journal article" date="2022" name="Mol. Ecol. Resour.">
        <title>The genomes of chicory, endive, great burdock and yacon provide insights into Asteraceae paleo-polyploidization history and plant inulin production.</title>
        <authorList>
            <person name="Fan W."/>
            <person name="Wang S."/>
            <person name="Wang H."/>
            <person name="Wang A."/>
            <person name="Jiang F."/>
            <person name="Liu H."/>
            <person name="Zhao H."/>
            <person name="Xu D."/>
            <person name="Zhang Y."/>
        </authorList>
    </citation>
    <scope>NUCLEOTIDE SEQUENCE [LARGE SCALE GENOMIC DNA]</scope>
    <source>
        <strain evidence="2">cv. Yunnan</strain>
        <tissue evidence="1">Leaves</tissue>
    </source>
</reference>
<evidence type="ECO:0000313" key="2">
    <source>
        <dbReference type="Proteomes" id="UP001056120"/>
    </source>
</evidence>
<accession>A0ACB9HXT4</accession>
<dbReference type="EMBL" id="CM042028">
    <property type="protein sequence ID" value="KAI3799632.1"/>
    <property type="molecule type" value="Genomic_DNA"/>
</dbReference>
<sequence length="131" mass="15513">MMITLILCFSFFFLIFRIRYELLNLLNNSFLYLFRYDSDYIHHHESGVNLVDLPIIRFQDLQERRRREVEEICFICFANYGSDDVVCSLSRCGHVFHSECVGKLIHRKQSECPFCCSSFFSGRSSVPSKIF</sequence>
<organism evidence="1 2">
    <name type="scientific">Smallanthus sonchifolius</name>
    <dbReference type="NCBI Taxonomy" id="185202"/>
    <lineage>
        <taxon>Eukaryota</taxon>
        <taxon>Viridiplantae</taxon>
        <taxon>Streptophyta</taxon>
        <taxon>Embryophyta</taxon>
        <taxon>Tracheophyta</taxon>
        <taxon>Spermatophyta</taxon>
        <taxon>Magnoliopsida</taxon>
        <taxon>eudicotyledons</taxon>
        <taxon>Gunneridae</taxon>
        <taxon>Pentapetalae</taxon>
        <taxon>asterids</taxon>
        <taxon>campanulids</taxon>
        <taxon>Asterales</taxon>
        <taxon>Asteraceae</taxon>
        <taxon>Asteroideae</taxon>
        <taxon>Heliantheae alliance</taxon>
        <taxon>Millerieae</taxon>
        <taxon>Smallanthus</taxon>
    </lineage>
</organism>
<protein>
    <submittedName>
        <fullName evidence="1">Uncharacterized protein</fullName>
    </submittedName>
</protein>
<evidence type="ECO:0000313" key="1">
    <source>
        <dbReference type="EMBL" id="KAI3799632.1"/>
    </source>
</evidence>
<dbReference type="Proteomes" id="UP001056120">
    <property type="component" value="Linkage Group LG11"/>
</dbReference>
<comment type="caution">
    <text evidence="1">The sequence shown here is derived from an EMBL/GenBank/DDBJ whole genome shotgun (WGS) entry which is preliminary data.</text>
</comment>
<keyword evidence="2" id="KW-1185">Reference proteome</keyword>
<gene>
    <name evidence="1" type="ORF">L1987_34931</name>
</gene>